<keyword evidence="8" id="KW-1185">Reference proteome</keyword>
<dbReference type="PROSITE" id="PS50114">
    <property type="entry name" value="GATA_ZN_FINGER_2"/>
    <property type="match status" value="1"/>
</dbReference>
<comment type="caution">
    <text evidence="7">The sequence shown here is derived from an EMBL/GenBank/DDBJ whole genome shotgun (WGS) entry which is preliminary data.</text>
</comment>
<dbReference type="GO" id="GO:0008270">
    <property type="term" value="F:zinc ion binding"/>
    <property type="evidence" value="ECO:0007669"/>
    <property type="project" value="UniProtKB-KW"/>
</dbReference>
<accession>A0A397SJQ5</accession>
<dbReference type="CDD" id="cd00202">
    <property type="entry name" value="ZnF_GATA"/>
    <property type="match status" value="1"/>
</dbReference>
<dbReference type="AlphaFoldDB" id="A0A397SJQ5"/>
<protein>
    <recommendedName>
        <fullName evidence="6">GATA-type domain-containing protein</fullName>
    </recommendedName>
</protein>
<keyword evidence="1" id="KW-0479">Metal-binding</keyword>
<organism evidence="7 8">
    <name type="scientific">Glomus cerebriforme</name>
    <dbReference type="NCBI Taxonomy" id="658196"/>
    <lineage>
        <taxon>Eukaryota</taxon>
        <taxon>Fungi</taxon>
        <taxon>Fungi incertae sedis</taxon>
        <taxon>Mucoromycota</taxon>
        <taxon>Glomeromycotina</taxon>
        <taxon>Glomeromycetes</taxon>
        <taxon>Glomerales</taxon>
        <taxon>Glomeraceae</taxon>
        <taxon>Glomus</taxon>
    </lineage>
</organism>
<feature type="domain" description="GATA-type" evidence="6">
    <location>
        <begin position="385"/>
        <end position="434"/>
    </location>
</feature>
<dbReference type="InterPro" id="IPR000679">
    <property type="entry name" value="Znf_GATA"/>
</dbReference>
<dbReference type="Pfam" id="PF00320">
    <property type="entry name" value="GATA"/>
    <property type="match status" value="1"/>
</dbReference>
<dbReference type="GO" id="GO:0006355">
    <property type="term" value="P:regulation of DNA-templated transcription"/>
    <property type="evidence" value="ECO:0007669"/>
    <property type="project" value="InterPro"/>
</dbReference>
<dbReference type="SUPFAM" id="SSF57716">
    <property type="entry name" value="Glucocorticoid receptor-like (DNA-binding domain)"/>
    <property type="match status" value="1"/>
</dbReference>
<name>A0A397SJQ5_9GLOM</name>
<evidence type="ECO:0000256" key="2">
    <source>
        <dbReference type="ARBA" id="ARBA00022771"/>
    </source>
</evidence>
<evidence type="ECO:0000256" key="5">
    <source>
        <dbReference type="SAM" id="MobiDB-lite"/>
    </source>
</evidence>
<dbReference type="STRING" id="658196.A0A397SJQ5"/>
<dbReference type="InterPro" id="IPR051140">
    <property type="entry name" value="GATA_TF"/>
</dbReference>
<evidence type="ECO:0000256" key="3">
    <source>
        <dbReference type="ARBA" id="ARBA00022833"/>
    </source>
</evidence>
<reference evidence="7 8" key="1">
    <citation type="submission" date="2018-06" db="EMBL/GenBank/DDBJ databases">
        <title>Comparative genomics reveals the genomic features of Rhizophagus irregularis, R. cerebriforme, R. diaphanum and Gigaspora rosea, and their symbiotic lifestyle signature.</title>
        <authorList>
            <person name="Morin E."/>
            <person name="San Clemente H."/>
            <person name="Chen E.C.H."/>
            <person name="De La Providencia I."/>
            <person name="Hainaut M."/>
            <person name="Kuo A."/>
            <person name="Kohler A."/>
            <person name="Murat C."/>
            <person name="Tang N."/>
            <person name="Roy S."/>
            <person name="Loubradou J."/>
            <person name="Henrissat B."/>
            <person name="Grigoriev I.V."/>
            <person name="Corradi N."/>
            <person name="Roux C."/>
            <person name="Martin F.M."/>
        </authorList>
    </citation>
    <scope>NUCLEOTIDE SEQUENCE [LARGE SCALE GENOMIC DNA]</scope>
    <source>
        <strain evidence="7 8">DAOM 227022</strain>
    </source>
</reference>
<feature type="compositionally biased region" description="Polar residues" evidence="5">
    <location>
        <begin position="87"/>
        <end position="106"/>
    </location>
</feature>
<evidence type="ECO:0000256" key="1">
    <source>
        <dbReference type="ARBA" id="ARBA00022723"/>
    </source>
</evidence>
<sequence>MSESKGSLPPLSSVLRPQHPQHNLSDIQRESPDSVNSHRSPMMSHHADNTPVIHEKYDGVSHEDHKQQQQHIVRTTPPLFQAPHNHISGQLNSPDHRPPQNSVAHSSQRDMRLPSFKHFENIQQPSSSIKQHQVYSPCPPSQTANIQIPTPTPPPIYNTSKPSTMSNGIRSSQQCNLEYSNTFNHSEILPQSPSHLAQNSTMWTRTQPISHSPKQSQSPVVTSISSQKAPIYQTIDSKPPVRFITNNFSQEYQNNGSFVKDNAESNVGMQNTDKLLADMQKIADHCTIISQFATQYVEYRNKSFPPNSWISSPTGTNLEQQVSEMISRTCEILNVLNCVKGEIGQTVSNDQDTINLIRTKRTTVGPSATRTKYRKRSKRAAPPGRCHSCNISETPEWRRGPDGARTLCNACGLHFAKLTRKRALSAMQQHQQPQVQVHKMSQMNQMTRNTSILPSIQPNGAQSKPPMGIIGGIHLAPPHQSSQMMQSPPKRLRHDIPINHHHMNAPINGNYLKA</sequence>
<evidence type="ECO:0000256" key="4">
    <source>
        <dbReference type="PROSITE-ProRule" id="PRU00094"/>
    </source>
</evidence>
<gene>
    <name evidence="7" type="ORF">C1645_829295</name>
</gene>
<dbReference type="GO" id="GO:0043565">
    <property type="term" value="F:sequence-specific DNA binding"/>
    <property type="evidence" value="ECO:0007669"/>
    <property type="project" value="InterPro"/>
</dbReference>
<evidence type="ECO:0000259" key="6">
    <source>
        <dbReference type="PROSITE" id="PS50114"/>
    </source>
</evidence>
<dbReference type="PROSITE" id="PS00344">
    <property type="entry name" value="GATA_ZN_FINGER_1"/>
    <property type="match status" value="1"/>
</dbReference>
<dbReference type="EMBL" id="QKYT01000364">
    <property type="protein sequence ID" value="RIA86430.1"/>
    <property type="molecule type" value="Genomic_DNA"/>
</dbReference>
<feature type="region of interest" description="Disordered" evidence="5">
    <location>
        <begin position="81"/>
        <end position="109"/>
    </location>
</feature>
<dbReference type="InterPro" id="IPR013088">
    <property type="entry name" value="Znf_NHR/GATA"/>
</dbReference>
<keyword evidence="2 4" id="KW-0863">Zinc-finger</keyword>
<keyword evidence="3" id="KW-0862">Zinc</keyword>
<evidence type="ECO:0000313" key="7">
    <source>
        <dbReference type="EMBL" id="RIA86430.1"/>
    </source>
</evidence>
<dbReference type="SMART" id="SM00401">
    <property type="entry name" value="ZnF_GATA"/>
    <property type="match status" value="1"/>
</dbReference>
<dbReference type="Gene3D" id="3.30.50.10">
    <property type="entry name" value="Erythroid Transcription Factor GATA-1, subunit A"/>
    <property type="match status" value="1"/>
</dbReference>
<dbReference type="OrthoDB" id="2162994at2759"/>
<evidence type="ECO:0000313" key="8">
    <source>
        <dbReference type="Proteomes" id="UP000265703"/>
    </source>
</evidence>
<dbReference type="Proteomes" id="UP000265703">
    <property type="component" value="Unassembled WGS sequence"/>
</dbReference>
<feature type="region of interest" description="Disordered" evidence="5">
    <location>
        <begin position="1"/>
        <end position="47"/>
    </location>
</feature>
<proteinExistence type="predicted"/>
<dbReference type="PANTHER" id="PTHR45658">
    <property type="entry name" value="GATA TRANSCRIPTION FACTOR"/>
    <property type="match status" value="1"/>
</dbReference>